<name>A0A432LUF7_9GAMM</name>
<evidence type="ECO:0000256" key="1">
    <source>
        <dbReference type="ARBA" id="ARBA00022692"/>
    </source>
</evidence>
<feature type="transmembrane region" description="Helical" evidence="4">
    <location>
        <begin position="207"/>
        <end position="229"/>
    </location>
</feature>
<dbReference type="RefSeq" id="WP_126673539.1">
    <property type="nucleotide sequence ID" value="NZ_RYZR01000005.1"/>
</dbReference>
<protein>
    <submittedName>
        <fullName evidence="6">MFS transporter</fullName>
    </submittedName>
</protein>
<dbReference type="Gene3D" id="1.20.1250.20">
    <property type="entry name" value="MFS general substrate transporter like domains"/>
    <property type="match status" value="1"/>
</dbReference>
<dbReference type="EMBL" id="RYZR01000005">
    <property type="protein sequence ID" value="RUL64587.1"/>
    <property type="molecule type" value="Genomic_DNA"/>
</dbReference>
<evidence type="ECO:0000259" key="5">
    <source>
        <dbReference type="PROSITE" id="PS50850"/>
    </source>
</evidence>
<evidence type="ECO:0000313" key="7">
    <source>
        <dbReference type="Proteomes" id="UP000267077"/>
    </source>
</evidence>
<feature type="transmembrane region" description="Helical" evidence="4">
    <location>
        <begin position="35"/>
        <end position="56"/>
    </location>
</feature>
<feature type="transmembrane region" description="Helical" evidence="4">
    <location>
        <begin position="249"/>
        <end position="270"/>
    </location>
</feature>
<dbReference type="SUPFAM" id="SSF103473">
    <property type="entry name" value="MFS general substrate transporter"/>
    <property type="match status" value="1"/>
</dbReference>
<dbReference type="AlphaFoldDB" id="A0A432LUF7"/>
<keyword evidence="7" id="KW-1185">Reference proteome</keyword>
<proteinExistence type="predicted"/>
<feature type="transmembrane region" description="Helical" evidence="4">
    <location>
        <begin position="128"/>
        <end position="147"/>
    </location>
</feature>
<evidence type="ECO:0000256" key="2">
    <source>
        <dbReference type="ARBA" id="ARBA00022989"/>
    </source>
</evidence>
<dbReference type="InterPro" id="IPR020846">
    <property type="entry name" value="MFS_dom"/>
</dbReference>
<feature type="transmembrane region" description="Helical" evidence="4">
    <location>
        <begin position="277"/>
        <end position="297"/>
    </location>
</feature>
<keyword evidence="2 4" id="KW-1133">Transmembrane helix</keyword>
<dbReference type="Pfam" id="PF07690">
    <property type="entry name" value="MFS_1"/>
    <property type="match status" value="1"/>
</dbReference>
<reference evidence="6 7" key="1">
    <citation type="submission" date="2018-12" db="EMBL/GenBank/DDBJ databases">
        <title>Dyella dinghuensis sp. nov. DHOA06 and Dyella choica sp. nov. 4M-K27, isolated from forest soil.</title>
        <authorList>
            <person name="Qiu L.-H."/>
            <person name="Gao Z.-H."/>
        </authorList>
    </citation>
    <scope>NUCLEOTIDE SEQUENCE [LARGE SCALE GENOMIC DNA]</scope>
    <source>
        <strain evidence="6 7">DHOA06</strain>
    </source>
</reference>
<evidence type="ECO:0000256" key="3">
    <source>
        <dbReference type="ARBA" id="ARBA00023136"/>
    </source>
</evidence>
<keyword evidence="1 4" id="KW-0812">Transmembrane</keyword>
<comment type="caution">
    <text evidence="6">The sequence shown here is derived from an EMBL/GenBank/DDBJ whole genome shotgun (WGS) entry which is preliminary data.</text>
</comment>
<dbReference type="GO" id="GO:0022857">
    <property type="term" value="F:transmembrane transporter activity"/>
    <property type="evidence" value="ECO:0007669"/>
    <property type="project" value="InterPro"/>
</dbReference>
<dbReference type="InterPro" id="IPR011701">
    <property type="entry name" value="MFS"/>
</dbReference>
<feature type="transmembrane region" description="Helical" evidence="4">
    <location>
        <begin position="303"/>
        <end position="326"/>
    </location>
</feature>
<dbReference type="OrthoDB" id="199378at2"/>
<dbReference type="PANTHER" id="PTHR43596:SF1">
    <property type="entry name" value="ADP,ATP CARRIER PROTEIN"/>
    <property type="match status" value="1"/>
</dbReference>
<evidence type="ECO:0000313" key="6">
    <source>
        <dbReference type="EMBL" id="RUL64587.1"/>
    </source>
</evidence>
<organism evidence="6 7">
    <name type="scientific">Dyella dinghuensis</name>
    <dbReference type="NCBI Taxonomy" id="1920169"/>
    <lineage>
        <taxon>Bacteria</taxon>
        <taxon>Pseudomonadati</taxon>
        <taxon>Pseudomonadota</taxon>
        <taxon>Gammaproteobacteria</taxon>
        <taxon>Lysobacterales</taxon>
        <taxon>Rhodanobacteraceae</taxon>
        <taxon>Dyella</taxon>
    </lineage>
</organism>
<feature type="transmembrane region" description="Helical" evidence="4">
    <location>
        <begin position="63"/>
        <end position="83"/>
    </location>
</feature>
<evidence type="ECO:0000256" key="4">
    <source>
        <dbReference type="SAM" id="Phobius"/>
    </source>
</evidence>
<gene>
    <name evidence="6" type="ORF">EKH79_09445</name>
</gene>
<feature type="transmembrane region" description="Helical" evidence="4">
    <location>
        <begin position="371"/>
        <end position="393"/>
    </location>
</feature>
<dbReference type="PROSITE" id="PS50850">
    <property type="entry name" value="MFS"/>
    <property type="match status" value="1"/>
</dbReference>
<feature type="transmembrane region" description="Helical" evidence="4">
    <location>
        <begin position="95"/>
        <end position="116"/>
    </location>
</feature>
<feature type="domain" description="Major facilitator superfamily (MFS) profile" evidence="5">
    <location>
        <begin position="1"/>
        <end position="180"/>
    </location>
</feature>
<dbReference type="PANTHER" id="PTHR43596">
    <property type="entry name" value="ADP,ATP CARRIER PROTEIN"/>
    <property type="match status" value="1"/>
</dbReference>
<sequence>MVSAFAFFFVLTSYYIMRPVRDQLSGAVGSSQLPLFYAGTLIAMLILTPVFGALVARFPRRRLLVWSYSFFIVDLLLFIPAFLAQDRIGTRTLGVIFFMWVSVFNLFVVSLFWSFMADVFSSQRAREVFPLIALGGMAGAIFGPFVTSMLVGLLGVAPLLLVSAVMLGVSLMLLLRISSKCSSDGATEQPIGGSLWAGMRELWSRPFLRYMAVLMLLGDGVGTLAYALVADFAKSHFTNAVARTAFYGHIDLATNLLGALFQLTLTRWLLVRRGAAWALMLPMIINVALLLMITIGGHAEVSLLGYAVPLLAVMIVTTRAFAYGMTKPAVDALYTRVPRETRYKGKNFVETAVWRFGDLIVTSGVSGLDKLGAALGSVALIGAGIASLGIWVARKAAYSPDLMPEGSASATTTKPAAEQV</sequence>
<dbReference type="InterPro" id="IPR036259">
    <property type="entry name" value="MFS_trans_sf"/>
</dbReference>
<keyword evidence="3 4" id="KW-0472">Membrane</keyword>
<feature type="transmembrane region" description="Helical" evidence="4">
    <location>
        <begin position="153"/>
        <end position="175"/>
    </location>
</feature>
<accession>A0A432LUF7</accession>
<dbReference type="Proteomes" id="UP000267077">
    <property type="component" value="Unassembled WGS sequence"/>
</dbReference>